<reference evidence="1 2" key="1">
    <citation type="submission" date="2019-09" db="EMBL/GenBank/DDBJ databases">
        <title>Draft genome sequences of 48 bacterial type strains from the CCUG.</title>
        <authorList>
            <person name="Tunovic T."/>
            <person name="Pineiro-Iglesias B."/>
            <person name="Unosson C."/>
            <person name="Inganas E."/>
            <person name="Ohlen M."/>
            <person name="Cardew S."/>
            <person name="Jensie-Markopoulos S."/>
            <person name="Salva-Serra F."/>
            <person name="Jaen-Luchoro D."/>
            <person name="Karlsson R."/>
            <person name="Svensson-Stadler L."/>
            <person name="Chun J."/>
            <person name="Moore E."/>
        </authorList>
    </citation>
    <scope>NUCLEOTIDE SEQUENCE [LARGE SCALE GENOMIC DNA]</scope>
    <source>
        <strain evidence="1 2">CCUG 34538</strain>
    </source>
</reference>
<gene>
    <name evidence="1" type="ORF">F7P66_02940</name>
</gene>
<protein>
    <recommendedName>
        <fullName evidence="3">Transglutaminase-like domain-containing protein</fullName>
    </recommendedName>
</protein>
<evidence type="ECO:0000313" key="2">
    <source>
        <dbReference type="Proteomes" id="UP000423641"/>
    </source>
</evidence>
<evidence type="ECO:0000313" key="1">
    <source>
        <dbReference type="EMBL" id="KAB0613649.1"/>
    </source>
</evidence>
<name>A0AAV6EIC4_CAMHY</name>
<dbReference type="EMBL" id="VZON01000002">
    <property type="protein sequence ID" value="KAB0613649.1"/>
    <property type="molecule type" value="Genomic_DNA"/>
</dbReference>
<dbReference type="RefSeq" id="WP_112000273.1">
    <property type="nucleotide sequence ID" value="NZ_QMAE01000011.1"/>
</dbReference>
<organism evidence="1 2">
    <name type="scientific">Campylobacter hyointestinalis subsp. lawsonii</name>
    <dbReference type="NCBI Taxonomy" id="91353"/>
    <lineage>
        <taxon>Bacteria</taxon>
        <taxon>Pseudomonadati</taxon>
        <taxon>Campylobacterota</taxon>
        <taxon>Epsilonproteobacteria</taxon>
        <taxon>Campylobacterales</taxon>
        <taxon>Campylobacteraceae</taxon>
        <taxon>Campylobacter</taxon>
    </lineage>
</organism>
<sequence length="233" mass="27633">MSVEGYYYLVDFNRGISRNFIVYNGDVKALLSALSYLHVHGNLDDKLSKTDMLKKMTTKKISLTCGNISMLVLNILKEYNVESRLVSFLTMDKWNSYDNGHTLIEVKIDGKWVLLDIDNNRYFKLDNKNMNLLDFFNDLDWNDIVFSQLSEDENLDSQNFTSNSISYHGFADYIYSDIRKWYKRVMQIPMIFENDIRYVGLKDENNRDRVLEYYPNAKILTQQEFRKKFYGDL</sequence>
<dbReference type="Proteomes" id="UP000423641">
    <property type="component" value="Unassembled WGS sequence"/>
</dbReference>
<comment type="caution">
    <text evidence="1">The sequence shown here is derived from an EMBL/GenBank/DDBJ whole genome shotgun (WGS) entry which is preliminary data.</text>
</comment>
<accession>A0AAV6EIC4</accession>
<dbReference type="AlphaFoldDB" id="A0AAV6EIC4"/>
<evidence type="ECO:0008006" key="3">
    <source>
        <dbReference type="Google" id="ProtNLM"/>
    </source>
</evidence>
<proteinExistence type="predicted"/>